<accession>A0ABD2WA97</accession>
<evidence type="ECO:0008006" key="3">
    <source>
        <dbReference type="Google" id="ProtNLM"/>
    </source>
</evidence>
<dbReference type="AlphaFoldDB" id="A0ABD2WA97"/>
<sequence length="466" mass="54485">MFGYNNYAFLGDAALKRRTIYRHKLHVYNNEHDIVQARDPINESPEQFMNVDSNVDTIDDDIQNEANIYAEDAFVNNSLANFPIDDFNTTARSRYERYSYKRAKNFREFMENDEFDEQISILVDKTRGEIILMILKYAMQNELSMSAITNLFKLVNTMFKIPILPDSKYILDKFFNSKDGLHKYVICYKCSADLSEVNSNTSLITCPVCDAQNDRNDQNKSSYFILLDPSEQIVDLLKSNEEYYNYVTQERQHEQGLILDVYDGVKYREFYHSLSVEERKNYLTAVFNTDGASKFKCSKQSVWPLYLMINELPKNIRTEKLIVCGLMFTPKKPDMTIFLDKMVELINSINISCTINNEEKNIKIYILTCCVDAVARAPIQGIKQFNGNYGCNWCYHPGITHGVKRFPILEHAPKLREHQEMIDLMLEADPDNPQYGNLKMRSQLRTQLRIWHEISKIFKQLKININ</sequence>
<keyword evidence="2" id="KW-1185">Reference proteome</keyword>
<comment type="caution">
    <text evidence="1">The sequence shown here is derived from an EMBL/GenBank/DDBJ whole genome shotgun (WGS) entry which is preliminary data.</text>
</comment>
<proteinExistence type="predicted"/>
<protein>
    <recommendedName>
        <fullName evidence="3">Transposase domain-containing protein</fullName>
    </recommendedName>
</protein>
<evidence type="ECO:0000313" key="2">
    <source>
        <dbReference type="Proteomes" id="UP001627154"/>
    </source>
</evidence>
<name>A0ABD2WA97_9HYME</name>
<organism evidence="1 2">
    <name type="scientific">Trichogramma kaykai</name>
    <dbReference type="NCBI Taxonomy" id="54128"/>
    <lineage>
        <taxon>Eukaryota</taxon>
        <taxon>Metazoa</taxon>
        <taxon>Ecdysozoa</taxon>
        <taxon>Arthropoda</taxon>
        <taxon>Hexapoda</taxon>
        <taxon>Insecta</taxon>
        <taxon>Pterygota</taxon>
        <taxon>Neoptera</taxon>
        <taxon>Endopterygota</taxon>
        <taxon>Hymenoptera</taxon>
        <taxon>Apocrita</taxon>
        <taxon>Proctotrupomorpha</taxon>
        <taxon>Chalcidoidea</taxon>
        <taxon>Trichogrammatidae</taxon>
        <taxon>Trichogramma</taxon>
    </lineage>
</organism>
<dbReference type="EMBL" id="JBJJXI010000122">
    <property type="protein sequence ID" value="KAL3389788.1"/>
    <property type="molecule type" value="Genomic_DNA"/>
</dbReference>
<evidence type="ECO:0000313" key="1">
    <source>
        <dbReference type="EMBL" id="KAL3389788.1"/>
    </source>
</evidence>
<gene>
    <name evidence="1" type="ORF">TKK_015151</name>
</gene>
<dbReference type="Proteomes" id="UP001627154">
    <property type="component" value="Unassembled WGS sequence"/>
</dbReference>
<reference evidence="1 2" key="1">
    <citation type="journal article" date="2024" name="bioRxiv">
        <title>A reference genome for Trichogramma kaykai: A tiny desert-dwelling parasitoid wasp with competing sex-ratio distorters.</title>
        <authorList>
            <person name="Culotta J."/>
            <person name="Lindsey A.R."/>
        </authorList>
    </citation>
    <scope>NUCLEOTIDE SEQUENCE [LARGE SCALE GENOMIC DNA]</scope>
    <source>
        <strain evidence="1 2">KSX58</strain>
    </source>
</reference>